<keyword evidence="4" id="KW-0732">Signal</keyword>
<name>A0AAW0SQ06_SCYPA</name>
<evidence type="ECO:0000256" key="7">
    <source>
        <dbReference type="ARBA" id="ARBA00025797"/>
    </source>
</evidence>
<comment type="subcellular location">
    <subcellularLocation>
        <location evidence="1">Membrane</location>
        <topology evidence="1">Multi-pass membrane protein</topology>
    </subcellularLocation>
</comment>
<feature type="transmembrane region" description="Helical" evidence="8">
    <location>
        <begin position="71"/>
        <end position="90"/>
    </location>
</feature>
<accession>A0AAW0SQ06</accession>
<keyword evidence="3 8" id="KW-0812">Transmembrane</keyword>
<dbReference type="Gene3D" id="3.30.1520.10">
    <property type="entry name" value="Phox-like domain"/>
    <property type="match status" value="1"/>
</dbReference>
<proteinExistence type="inferred from homology"/>
<protein>
    <recommendedName>
        <fullName evidence="9">PX domain-containing protein</fullName>
    </recommendedName>
</protein>
<dbReference type="GO" id="GO:0016020">
    <property type="term" value="C:membrane"/>
    <property type="evidence" value="ECO:0007669"/>
    <property type="project" value="UniProtKB-SubCell"/>
</dbReference>
<dbReference type="InterPro" id="IPR036871">
    <property type="entry name" value="PX_dom_sf"/>
</dbReference>
<gene>
    <name evidence="10" type="ORF">O3P69_008726</name>
</gene>
<evidence type="ECO:0000256" key="4">
    <source>
        <dbReference type="ARBA" id="ARBA00022729"/>
    </source>
</evidence>
<comment type="similarity">
    <text evidence="7">Belongs to the TMEM41 family.</text>
</comment>
<reference evidence="10 11" key="1">
    <citation type="submission" date="2023-03" db="EMBL/GenBank/DDBJ databases">
        <title>High-quality genome of Scylla paramamosain provides insights in environmental adaptation.</title>
        <authorList>
            <person name="Zhang L."/>
        </authorList>
    </citation>
    <scope>NUCLEOTIDE SEQUENCE [LARGE SCALE GENOMIC DNA]</scope>
    <source>
        <strain evidence="10">LZ_2023a</strain>
        <tissue evidence="10">Muscle</tissue>
    </source>
</reference>
<dbReference type="PROSITE" id="PS50195">
    <property type="entry name" value="PX"/>
    <property type="match status" value="1"/>
</dbReference>
<evidence type="ECO:0000313" key="11">
    <source>
        <dbReference type="Proteomes" id="UP001487740"/>
    </source>
</evidence>
<comment type="similarity">
    <text evidence="2">Belongs to the sorting nexin family.</text>
</comment>
<feature type="transmembrane region" description="Helical" evidence="8">
    <location>
        <begin position="12"/>
        <end position="34"/>
    </location>
</feature>
<dbReference type="AlphaFoldDB" id="A0AAW0SQ06"/>
<evidence type="ECO:0000256" key="1">
    <source>
        <dbReference type="ARBA" id="ARBA00004141"/>
    </source>
</evidence>
<comment type="caution">
    <text evidence="10">The sequence shown here is derived from an EMBL/GenBank/DDBJ whole genome shotgun (WGS) entry which is preliminary data.</text>
</comment>
<dbReference type="Pfam" id="PF09335">
    <property type="entry name" value="VTT_dom"/>
    <property type="match status" value="1"/>
</dbReference>
<dbReference type="EMBL" id="JARAKH010000049">
    <property type="protein sequence ID" value="KAK8376222.1"/>
    <property type="molecule type" value="Genomic_DNA"/>
</dbReference>
<feature type="transmembrane region" description="Helical" evidence="8">
    <location>
        <begin position="188"/>
        <end position="207"/>
    </location>
</feature>
<feature type="non-terminal residue" evidence="10">
    <location>
        <position position="1"/>
    </location>
</feature>
<keyword evidence="11" id="KW-1185">Reference proteome</keyword>
<dbReference type="GO" id="GO:0035091">
    <property type="term" value="F:phosphatidylinositol binding"/>
    <property type="evidence" value="ECO:0007669"/>
    <property type="project" value="InterPro"/>
</dbReference>
<keyword evidence="5 8" id="KW-1133">Transmembrane helix</keyword>
<dbReference type="Gene3D" id="1.20.1270.60">
    <property type="entry name" value="Arfaptin homology (AH) domain/BAR domain"/>
    <property type="match status" value="1"/>
</dbReference>
<dbReference type="PANTHER" id="PTHR43220:SF21">
    <property type="entry name" value="TRANSMEMBRANE PROTEIN 41A"/>
    <property type="match status" value="1"/>
</dbReference>
<evidence type="ECO:0000259" key="9">
    <source>
        <dbReference type="PROSITE" id="PS50195"/>
    </source>
</evidence>
<feature type="domain" description="PX" evidence="9">
    <location>
        <begin position="310"/>
        <end position="442"/>
    </location>
</feature>
<dbReference type="Pfam" id="PF00787">
    <property type="entry name" value="PX"/>
    <property type="match status" value="1"/>
</dbReference>
<dbReference type="InterPro" id="IPR045014">
    <property type="entry name" value="TM41A/B"/>
</dbReference>
<evidence type="ECO:0000256" key="2">
    <source>
        <dbReference type="ARBA" id="ARBA00010883"/>
    </source>
</evidence>
<organism evidence="10 11">
    <name type="scientific">Scylla paramamosain</name>
    <name type="common">Mud crab</name>
    <dbReference type="NCBI Taxonomy" id="85552"/>
    <lineage>
        <taxon>Eukaryota</taxon>
        <taxon>Metazoa</taxon>
        <taxon>Ecdysozoa</taxon>
        <taxon>Arthropoda</taxon>
        <taxon>Crustacea</taxon>
        <taxon>Multicrustacea</taxon>
        <taxon>Malacostraca</taxon>
        <taxon>Eumalacostraca</taxon>
        <taxon>Eucarida</taxon>
        <taxon>Decapoda</taxon>
        <taxon>Pleocyemata</taxon>
        <taxon>Brachyura</taxon>
        <taxon>Eubrachyura</taxon>
        <taxon>Portunoidea</taxon>
        <taxon>Portunidae</taxon>
        <taxon>Portuninae</taxon>
        <taxon>Scylla</taxon>
    </lineage>
</organism>
<evidence type="ECO:0000256" key="8">
    <source>
        <dbReference type="SAM" id="Phobius"/>
    </source>
</evidence>
<dbReference type="InterPro" id="IPR001683">
    <property type="entry name" value="PX_dom"/>
</dbReference>
<feature type="transmembrane region" description="Helical" evidence="8">
    <location>
        <begin position="228"/>
        <end position="246"/>
    </location>
</feature>
<dbReference type="InterPro" id="IPR027267">
    <property type="entry name" value="AH/BAR_dom_sf"/>
</dbReference>
<evidence type="ECO:0000256" key="5">
    <source>
        <dbReference type="ARBA" id="ARBA00022989"/>
    </source>
</evidence>
<evidence type="ECO:0000256" key="6">
    <source>
        <dbReference type="ARBA" id="ARBA00023136"/>
    </source>
</evidence>
<feature type="transmembrane region" description="Helical" evidence="8">
    <location>
        <begin position="110"/>
        <end position="137"/>
    </location>
</feature>
<dbReference type="PANTHER" id="PTHR43220">
    <property type="match status" value="1"/>
</dbReference>
<dbReference type="SUPFAM" id="SSF64268">
    <property type="entry name" value="PX domain"/>
    <property type="match status" value="1"/>
</dbReference>
<keyword evidence="6 8" id="KW-0472">Membrane</keyword>
<evidence type="ECO:0000313" key="10">
    <source>
        <dbReference type="EMBL" id="KAK8376222.1"/>
    </source>
</evidence>
<evidence type="ECO:0000256" key="3">
    <source>
        <dbReference type="ARBA" id="ARBA00022692"/>
    </source>
</evidence>
<dbReference type="InterPro" id="IPR032816">
    <property type="entry name" value="VTT_dom"/>
</dbReference>
<sequence>IKMGVQDKDYSYLRLLIVPVAFTGASLFLWLLFINRPTIKGGTSPDIHFPTSLKDLRDLVKTSPTYQQDHWYYVLLLFSSAYIYKQTFAIPGSALLNLLGGALFGCWPMGFLLCCVLTAIGASNCFLLSRLVGANIVQAKFPAKIRWLQEKVHENEHQLFLFLVSLRVFPMTPNWLLNVIAPYVSVPLPMFFLSVLFGLLPYNFLCVQAGEVLSDMQSMDDVFTPRTLLGLITLALVMFSLSYFTHKMFAISQLTPHFVYTLASVVGGVLRLPPHTNELLPRSLHTLRMLEEGSVSGASSGASSPEPEEPFIPKFKVQFSDNVNKDGDSVKFTLQVSQDGLMSHVLEREFEDFEYLDHCVSTGQVSRGLIIPPIPQRSAIDPYNAEIQSKRLMGKGSKTLIADEFHKDCQQLQKYLELLLSHPVLGKNEKLHDFLNEKTPPPRTKVKKGLMTKLSDTLDARKSSYPDSEEFFQKERDWVTKYQPAIAYTSEAFNKITCAQLRISHQLEQMVTALKVSTCPNDQVYNRQYNNINAIFLECIDKLKNETEVKGNQEDMELGSTIGLWSRYLQAESNMLLDRTCLMVDYQSCNRALDKAKPNRKEAAEKAKKEAEVAFEECSDTARQEIKHFQRQRVQEMKECVERYAAFQLTSARTSLNALWGSSHLTARTVENDLPWVAGVPAARVKLQ</sequence>
<dbReference type="Proteomes" id="UP001487740">
    <property type="component" value="Unassembled WGS sequence"/>
</dbReference>